<feature type="region of interest" description="Disordered" evidence="1">
    <location>
        <begin position="38"/>
        <end position="66"/>
    </location>
</feature>
<organism evidence="2">
    <name type="scientific">freshwater metagenome</name>
    <dbReference type="NCBI Taxonomy" id="449393"/>
    <lineage>
        <taxon>unclassified sequences</taxon>
        <taxon>metagenomes</taxon>
        <taxon>ecological metagenomes</taxon>
    </lineage>
</organism>
<protein>
    <submittedName>
        <fullName evidence="2">Unannotated protein</fullName>
    </submittedName>
</protein>
<gene>
    <name evidence="2" type="ORF">UFOPK3662_04024</name>
</gene>
<feature type="compositionally biased region" description="Low complexity" evidence="1">
    <location>
        <begin position="52"/>
        <end position="66"/>
    </location>
</feature>
<name>A0A6J7LP81_9ZZZZ</name>
<proteinExistence type="predicted"/>
<reference evidence="2" key="1">
    <citation type="submission" date="2020-05" db="EMBL/GenBank/DDBJ databases">
        <authorList>
            <person name="Chiriac C."/>
            <person name="Salcher M."/>
            <person name="Ghai R."/>
            <person name="Kavagutti S V."/>
        </authorList>
    </citation>
    <scope>NUCLEOTIDE SEQUENCE</scope>
</reference>
<dbReference type="AlphaFoldDB" id="A0A6J7LP81"/>
<evidence type="ECO:0000256" key="1">
    <source>
        <dbReference type="SAM" id="MobiDB-lite"/>
    </source>
</evidence>
<dbReference type="EMBL" id="CAFBMW010000079">
    <property type="protein sequence ID" value="CAB4967494.1"/>
    <property type="molecule type" value="Genomic_DNA"/>
</dbReference>
<sequence>MAVHRPPPLSGTSRYCAPVRARGVGLLLAATLAVAGCSDESTGGEPLPPVSPTVSSAPPASAFPETPQGASDFARYVFEQLDQAYATEDPERVRPLFAAQGCSSCDRFLRTLEALQSGEVQLQGGGFDVVGAESPGGEEGRVVVMRVNFAPSTFVDAAGEVVAQEPGTPGQSLEMQLETSADGFIVADILFVGEAPQ</sequence>
<evidence type="ECO:0000313" key="2">
    <source>
        <dbReference type="EMBL" id="CAB4967494.1"/>
    </source>
</evidence>
<accession>A0A6J7LP81</accession>